<dbReference type="Proteomes" id="UP000010808">
    <property type="component" value="Chromosome"/>
</dbReference>
<dbReference type="OrthoDB" id="5430193at2"/>
<dbReference type="CDD" id="cd00293">
    <property type="entry name" value="USP-like"/>
    <property type="match status" value="1"/>
</dbReference>
<dbReference type="eggNOG" id="COG0589">
    <property type="taxonomic scope" value="Bacteria"/>
</dbReference>
<dbReference type="KEGG" id="dhy:DESAM_20583"/>
<dbReference type="HOGENOM" id="CLU_075315_1_0_7"/>
<dbReference type="RefSeq" id="WP_015335478.1">
    <property type="nucleotide sequence ID" value="NC_020055.1"/>
</dbReference>
<dbReference type="STRING" id="1121451.DESAM_20583"/>
<proteinExistence type="predicted"/>
<gene>
    <name evidence="1" type="ORF">DESAM_20583</name>
</gene>
<reference evidence="1 2" key="1">
    <citation type="submission" date="2012-10" db="EMBL/GenBank/DDBJ databases">
        <authorList>
            <person name="Genoscope - CEA"/>
        </authorList>
    </citation>
    <scope>NUCLEOTIDE SEQUENCE [LARGE SCALE GENOMIC DNA]</scope>
    <source>
        <strain evidence="2">AM13 / DSM 14728</strain>
    </source>
</reference>
<dbReference type="InterPro" id="IPR014729">
    <property type="entry name" value="Rossmann-like_a/b/a_fold"/>
</dbReference>
<dbReference type="Gene3D" id="3.40.50.620">
    <property type="entry name" value="HUPs"/>
    <property type="match status" value="2"/>
</dbReference>
<evidence type="ECO:0000313" key="2">
    <source>
        <dbReference type="Proteomes" id="UP000010808"/>
    </source>
</evidence>
<keyword evidence="2" id="KW-1185">Reference proteome</keyword>
<protein>
    <submittedName>
        <fullName evidence="1">UspA domain protein</fullName>
    </submittedName>
</protein>
<sequence>MEKHLMVCVCADGAASYAVRFIKDFFNSPCDVRITLFHVAPPKGSWCTVNPLKKGRQLLEETREWFINHSFCDESRIDIKSIHSRGSTAREIVQEGYKGMYDAVLMGRQTPSMLEEFFDYSVGNKVIWEQIDFPLWFCKCPLDIPKKDILLCVDEDAPSQRIADHVGYMLSDNLNHDITMLYVYNPKKEGAATAEDVFALSRKHLVANGIDAQRIKELVLEGSNVAQTILDHTAEKNYAVVAAGRGVHDQTAREKLFPRSVCVKLLQGLEVTALWISR</sequence>
<evidence type="ECO:0000313" key="1">
    <source>
        <dbReference type="EMBL" id="CCO22870.1"/>
    </source>
</evidence>
<dbReference type="PATRIC" id="fig|1121451.3.peg.843"/>
<dbReference type="SUPFAM" id="SSF52402">
    <property type="entry name" value="Adenine nucleotide alpha hydrolases-like"/>
    <property type="match status" value="2"/>
</dbReference>
<organism evidence="1 2">
    <name type="scientific">Maridesulfovibrio hydrothermalis AM13 = DSM 14728</name>
    <dbReference type="NCBI Taxonomy" id="1121451"/>
    <lineage>
        <taxon>Bacteria</taxon>
        <taxon>Pseudomonadati</taxon>
        <taxon>Thermodesulfobacteriota</taxon>
        <taxon>Desulfovibrionia</taxon>
        <taxon>Desulfovibrionales</taxon>
        <taxon>Desulfovibrionaceae</taxon>
        <taxon>Maridesulfovibrio</taxon>
    </lineage>
</organism>
<accession>L0R9J5</accession>
<dbReference type="EMBL" id="FO203522">
    <property type="protein sequence ID" value="CCO22870.1"/>
    <property type="molecule type" value="Genomic_DNA"/>
</dbReference>
<name>L0R9J5_9BACT</name>
<dbReference type="AlphaFoldDB" id="L0R9J5"/>